<evidence type="ECO:0000313" key="3">
    <source>
        <dbReference type="Proteomes" id="UP000244092"/>
    </source>
</evidence>
<name>A0A2T6BUV8_9RHOB</name>
<keyword evidence="1" id="KW-0472">Membrane</keyword>
<dbReference type="Proteomes" id="UP000244092">
    <property type="component" value="Unassembled WGS sequence"/>
</dbReference>
<proteinExistence type="predicted"/>
<sequence>MFTTFTLLMAAGVCFRLALSYALKRRYDLTLVVPQGIAVLLVVLAVIPSWALPVTLPVPLAFVLGAVLPDLIFRRG</sequence>
<dbReference type="AlphaFoldDB" id="A0A2T6BUV8"/>
<dbReference type="RefSeq" id="WP_025050055.1">
    <property type="nucleotide sequence ID" value="NZ_QBKU01000028.1"/>
</dbReference>
<dbReference type="EMBL" id="QBKU01000028">
    <property type="protein sequence ID" value="PTX59858.1"/>
    <property type="molecule type" value="Genomic_DNA"/>
</dbReference>
<dbReference type="OrthoDB" id="7729506at2"/>
<comment type="caution">
    <text evidence="2">The sequence shown here is derived from an EMBL/GenBank/DDBJ whole genome shotgun (WGS) entry which is preliminary data.</text>
</comment>
<accession>A0A2T6BUV8</accession>
<feature type="transmembrane region" description="Helical" evidence="1">
    <location>
        <begin position="36"/>
        <end position="68"/>
    </location>
</feature>
<organism evidence="2 3">
    <name type="scientific">Sulfitobacter mediterraneus</name>
    <dbReference type="NCBI Taxonomy" id="83219"/>
    <lineage>
        <taxon>Bacteria</taxon>
        <taxon>Pseudomonadati</taxon>
        <taxon>Pseudomonadota</taxon>
        <taxon>Alphaproteobacteria</taxon>
        <taxon>Rhodobacterales</taxon>
        <taxon>Roseobacteraceae</taxon>
        <taxon>Sulfitobacter</taxon>
    </lineage>
</organism>
<protein>
    <submittedName>
        <fullName evidence="2">Uncharacterized protein</fullName>
    </submittedName>
</protein>
<reference evidence="2 3" key="1">
    <citation type="submission" date="2018-04" db="EMBL/GenBank/DDBJ databases">
        <title>Genomic Encyclopedia of Archaeal and Bacterial Type Strains, Phase II (KMG-II): from individual species to whole genera.</title>
        <authorList>
            <person name="Goeker M."/>
        </authorList>
    </citation>
    <scope>NUCLEOTIDE SEQUENCE [LARGE SCALE GENOMIC DNA]</scope>
    <source>
        <strain evidence="2 3">DSM 12244</strain>
    </source>
</reference>
<keyword evidence="1" id="KW-0812">Transmembrane</keyword>
<gene>
    <name evidence="2" type="ORF">C8N31_1283</name>
</gene>
<evidence type="ECO:0000256" key="1">
    <source>
        <dbReference type="SAM" id="Phobius"/>
    </source>
</evidence>
<evidence type="ECO:0000313" key="2">
    <source>
        <dbReference type="EMBL" id="PTX59858.1"/>
    </source>
</evidence>
<keyword evidence="1" id="KW-1133">Transmembrane helix</keyword>